<evidence type="ECO:0000313" key="2">
    <source>
        <dbReference type="Proteomes" id="UP001208570"/>
    </source>
</evidence>
<name>A0AAD9JCU9_9ANNE</name>
<sequence>MRGEGEAKTIVFECAQKLQLIDDVDPRIAWHVNVYNVVSGSAIPRQVARDESVLESTRPSRLTARSSEEILRYGRRSLSHLEEEEGAAIRMSFASERIAVAVRAA</sequence>
<organism evidence="1 2">
    <name type="scientific">Paralvinella palmiformis</name>
    <dbReference type="NCBI Taxonomy" id="53620"/>
    <lineage>
        <taxon>Eukaryota</taxon>
        <taxon>Metazoa</taxon>
        <taxon>Spiralia</taxon>
        <taxon>Lophotrochozoa</taxon>
        <taxon>Annelida</taxon>
        <taxon>Polychaeta</taxon>
        <taxon>Sedentaria</taxon>
        <taxon>Canalipalpata</taxon>
        <taxon>Terebellida</taxon>
        <taxon>Terebelliformia</taxon>
        <taxon>Alvinellidae</taxon>
        <taxon>Paralvinella</taxon>
    </lineage>
</organism>
<accession>A0AAD9JCU9</accession>
<reference evidence="1" key="1">
    <citation type="journal article" date="2023" name="Mol. Biol. Evol.">
        <title>Third-Generation Sequencing Reveals the Adaptive Role of the Epigenome in Three Deep-Sea Polychaetes.</title>
        <authorList>
            <person name="Perez M."/>
            <person name="Aroh O."/>
            <person name="Sun Y."/>
            <person name="Lan Y."/>
            <person name="Juniper S.K."/>
            <person name="Young C.R."/>
            <person name="Angers B."/>
            <person name="Qian P.Y."/>
        </authorList>
    </citation>
    <scope>NUCLEOTIDE SEQUENCE</scope>
    <source>
        <strain evidence="1">P08H-3</strain>
    </source>
</reference>
<dbReference type="EMBL" id="JAODUP010000424">
    <property type="protein sequence ID" value="KAK2150090.1"/>
    <property type="molecule type" value="Genomic_DNA"/>
</dbReference>
<comment type="caution">
    <text evidence="1">The sequence shown here is derived from an EMBL/GenBank/DDBJ whole genome shotgun (WGS) entry which is preliminary data.</text>
</comment>
<gene>
    <name evidence="1" type="ORF">LSH36_424g02028</name>
</gene>
<dbReference type="Proteomes" id="UP001208570">
    <property type="component" value="Unassembled WGS sequence"/>
</dbReference>
<proteinExistence type="predicted"/>
<protein>
    <submittedName>
        <fullName evidence="1">Uncharacterized protein</fullName>
    </submittedName>
</protein>
<dbReference type="AlphaFoldDB" id="A0AAD9JCU9"/>
<evidence type="ECO:0000313" key="1">
    <source>
        <dbReference type="EMBL" id="KAK2150090.1"/>
    </source>
</evidence>
<keyword evidence="2" id="KW-1185">Reference proteome</keyword>